<dbReference type="PROSITE" id="PS00708">
    <property type="entry name" value="PRO_ENDOPEP_SER"/>
    <property type="match status" value="1"/>
</dbReference>
<feature type="domain" description="Dienelactone hydrolase" evidence="2">
    <location>
        <begin position="56"/>
        <end position="285"/>
    </location>
</feature>
<dbReference type="SUPFAM" id="SSF53474">
    <property type="entry name" value="alpha/beta-Hydrolases"/>
    <property type="match status" value="1"/>
</dbReference>
<dbReference type="InterPro" id="IPR029058">
    <property type="entry name" value="AB_hydrolase_fold"/>
</dbReference>
<dbReference type="PANTHER" id="PTHR22946:SF9">
    <property type="entry name" value="POLYKETIDE TRANSFERASE AF380"/>
    <property type="match status" value="1"/>
</dbReference>
<keyword evidence="1" id="KW-0378">Hydrolase</keyword>
<sequence>MKKLIWITSALFAGSLHGQELTQYLSAIAPALPKLELRLEGKELGIFSNLSNGFFKPRGTGPFPVVVLGHTCGGVKEPHLKERARELLDAGFAVMILDSFGPRGLPQCRGQTVITSNGTVRDAYQALDALATVADVDKSRIYFSGYSWGGVVAPMLASPQSSQLFGSGLRFRALVSNYGGCSYLIKTGGRRITYLAPDVDRPLLMLLAGNDKEFNPGDCFPLMQEMKAVGKPVEWHVYEGVHHAWDQSNHRGNYSVVTGSGETNVYLYNEPATRDSSRRMVDFFNLHR</sequence>
<dbReference type="RefSeq" id="WP_188708650.1">
    <property type="nucleotide sequence ID" value="NZ_BMIG01000007.1"/>
</dbReference>
<dbReference type="InterPro" id="IPR002925">
    <property type="entry name" value="Dienelactn_hydro"/>
</dbReference>
<dbReference type="AlphaFoldDB" id="A0A916SI73"/>
<gene>
    <name evidence="3" type="ORF">GCM10011496_22980</name>
</gene>
<dbReference type="InterPro" id="IPR050261">
    <property type="entry name" value="FrsA_esterase"/>
</dbReference>
<reference evidence="3" key="1">
    <citation type="journal article" date="2014" name="Int. J. Syst. Evol. Microbiol.">
        <title>Complete genome sequence of Corynebacterium casei LMG S-19264T (=DSM 44701T), isolated from a smear-ripened cheese.</title>
        <authorList>
            <consortium name="US DOE Joint Genome Institute (JGI-PGF)"/>
            <person name="Walter F."/>
            <person name="Albersmeier A."/>
            <person name="Kalinowski J."/>
            <person name="Ruckert C."/>
        </authorList>
    </citation>
    <scope>NUCLEOTIDE SEQUENCE</scope>
    <source>
        <strain evidence="3">CGMCC 1.15322</strain>
    </source>
</reference>
<dbReference type="Gene3D" id="3.40.50.1820">
    <property type="entry name" value="alpha/beta hydrolase"/>
    <property type="match status" value="1"/>
</dbReference>
<comment type="caution">
    <text evidence="3">The sequence shown here is derived from an EMBL/GenBank/DDBJ whole genome shotgun (WGS) entry which is preliminary data.</text>
</comment>
<reference evidence="3" key="2">
    <citation type="submission" date="2020-09" db="EMBL/GenBank/DDBJ databases">
        <authorList>
            <person name="Sun Q."/>
            <person name="Zhou Y."/>
        </authorList>
    </citation>
    <scope>NUCLEOTIDE SEQUENCE</scope>
    <source>
        <strain evidence="3">CGMCC 1.15322</strain>
    </source>
</reference>
<dbReference type="InterPro" id="IPR002471">
    <property type="entry name" value="Pept_S9_AS"/>
</dbReference>
<proteinExistence type="predicted"/>
<dbReference type="EMBL" id="BMIG01000007">
    <property type="protein sequence ID" value="GGB01449.1"/>
    <property type="molecule type" value="Genomic_DNA"/>
</dbReference>
<protein>
    <recommendedName>
        <fullName evidence="2">Dienelactone hydrolase domain-containing protein</fullName>
    </recommendedName>
</protein>
<dbReference type="GO" id="GO:0004252">
    <property type="term" value="F:serine-type endopeptidase activity"/>
    <property type="evidence" value="ECO:0007669"/>
    <property type="project" value="InterPro"/>
</dbReference>
<evidence type="ECO:0000313" key="3">
    <source>
        <dbReference type="EMBL" id="GGB01449.1"/>
    </source>
</evidence>
<evidence type="ECO:0000313" key="4">
    <source>
        <dbReference type="Proteomes" id="UP000620596"/>
    </source>
</evidence>
<dbReference type="GO" id="GO:0006508">
    <property type="term" value="P:proteolysis"/>
    <property type="evidence" value="ECO:0007669"/>
    <property type="project" value="InterPro"/>
</dbReference>
<evidence type="ECO:0000256" key="1">
    <source>
        <dbReference type="ARBA" id="ARBA00022801"/>
    </source>
</evidence>
<organism evidence="3 4">
    <name type="scientific">Polaromonas eurypsychrophila</name>
    <dbReference type="NCBI Taxonomy" id="1614635"/>
    <lineage>
        <taxon>Bacteria</taxon>
        <taxon>Pseudomonadati</taxon>
        <taxon>Pseudomonadota</taxon>
        <taxon>Betaproteobacteria</taxon>
        <taxon>Burkholderiales</taxon>
        <taxon>Comamonadaceae</taxon>
        <taxon>Polaromonas</taxon>
    </lineage>
</organism>
<dbReference type="Proteomes" id="UP000620596">
    <property type="component" value="Unassembled WGS sequence"/>
</dbReference>
<dbReference type="PANTHER" id="PTHR22946">
    <property type="entry name" value="DIENELACTONE HYDROLASE DOMAIN-CONTAINING PROTEIN-RELATED"/>
    <property type="match status" value="1"/>
</dbReference>
<evidence type="ECO:0000259" key="2">
    <source>
        <dbReference type="Pfam" id="PF01738"/>
    </source>
</evidence>
<keyword evidence="4" id="KW-1185">Reference proteome</keyword>
<dbReference type="GO" id="GO:0052689">
    <property type="term" value="F:carboxylic ester hydrolase activity"/>
    <property type="evidence" value="ECO:0007669"/>
    <property type="project" value="UniProtKB-ARBA"/>
</dbReference>
<accession>A0A916SI73</accession>
<name>A0A916SI73_9BURK</name>
<dbReference type="Pfam" id="PF01738">
    <property type="entry name" value="DLH"/>
    <property type="match status" value="1"/>
</dbReference>